<evidence type="ECO:0000313" key="5">
    <source>
        <dbReference type="Proteomes" id="UP000463470"/>
    </source>
</evidence>
<dbReference type="SMART" id="SM00641">
    <property type="entry name" value="Glyco_25"/>
    <property type="match status" value="1"/>
</dbReference>
<dbReference type="GO" id="GO:0016052">
    <property type="term" value="P:carbohydrate catabolic process"/>
    <property type="evidence" value="ECO:0007669"/>
    <property type="project" value="TreeGrafter"/>
</dbReference>
<keyword evidence="5" id="KW-1185">Reference proteome</keyword>
<dbReference type="GO" id="GO:0016998">
    <property type="term" value="P:cell wall macromolecule catabolic process"/>
    <property type="evidence" value="ECO:0007669"/>
    <property type="project" value="InterPro"/>
</dbReference>
<reference evidence="4 5" key="1">
    <citation type="submission" date="2020-01" db="EMBL/GenBank/DDBJ databases">
        <title>Whole-genome sequence of Heliobacterium undosum DSM 13378.</title>
        <authorList>
            <person name="Kyndt J.A."/>
            <person name="Meyer T.E."/>
        </authorList>
    </citation>
    <scope>NUCLEOTIDE SEQUENCE [LARGE SCALE GENOMIC DNA]</scope>
    <source>
        <strain evidence="4 5">DSM 13378</strain>
    </source>
</reference>
<dbReference type="Gene3D" id="3.20.20.80">
    <property type="entry name" value="Glycosidases"/>
    <property type="match status" value="1"/>
</dbReference>
<dbReference type="Pfam" id="PF01183">
    <property type="entry name" value="Glyco_hydro_25"/>
    <property type="match status" value="1"/>
</dbReference>
<dbReference type="InterPro" id="IPR018077">
    <property type="entry name" value="Glyco_hydro_fam25_subgr"/>
</dbReference>
<proteinExistence type="inferred from homology"/>
<sequence length="382" mass="41869">MQGRCNADITGIDVSSYQQQVDWAEVSASGVAFAYIKATEGQRTQDSMFQTHVTNARAAGIPVGAYHYAHPEYNTAADEANNFLAALNSVTTDLAPVLDLESPPQKNSALSGDYLADWARTFINLIAEATGKRVLLYTGKWYFDMYQISGLSDIPLWLSYYSSSAPPDFAGWTQWTMWQYTDSGAVNGISGNVDMNAAVSLDALRGNPTPTYAAIKVQINGQPWTDGLVVNDETYVVWTALQAFNTPHAYKGNGVMTIDGVDVQGVVYRGDTYLLWSTLAKNVEAVAIDGGWNFVSYQAIKVQLNGKPWMDGIVVNNETYVVWTALQEFQTPFTYKGNGLMNISGVDVQGVVYHGDTYIIWTSLAEKVQAVPISDGWNFITA</sequence>
<dbReference type="RefSeq" id="WP_161257934.1">
    <property type="nucleotide sequence ID" value="NZ_WXEY01000007.1"/>
</dbReference>
<comment type="caution">
    <text evidence="4">The sequence shown here is derived from an EMBL/GenBank/DDBJ whole genome shotgun (WGS) entry which is preliminary data.</text>
</comment>
<dbReference type="PANTHER" id="PTHR34135">
    <property type="entry name" value="LYSOZYME"/>
    <property type="match status" value="1"/>
</dbReference>
<dbReference type="CDD" id="cd00599">
    <property type="entry name" value="GH25_muramidase"/>
    <property type="match status" value="1"/>
</dbReference>
<comment type="similarity">
    <text evidence="1">Belongs to the glycosyl hydrolase 25 family.</text>
</comment>
<dbReference type="OrthoDB" id="9765879at2"/>
<gene>
    <name evidence="4" type="ORF">GTO91_08795</name>
</gene>
<dbReference type="InterPro" id="IPR002053">
    <property type="entry name" value="Glyco_hydro_25"/>
</dbReference>
<evidence type="ECO:0000256" key="3">
    <source>
        <dbReference type="ARBA" id="ARBA00023295"/>
    </source>
</evidence>
<dbReference type="EMBL" id="WXEY01000007">
    <property type="protein sequence ID" value="MZP29802.1"/>
    <property type="molecule type" value="Genomic_DNA"/>
</dbReference>
<dbReference type="PANTHER" id="PTHR34135:SF2">
    <property type="entry name" value="LYSOZYME"/>
    <property type="match status" value="1"/>
</dbReference>
<dbReference type="GO" id="GO:0009253">
    <property type="term" value="P:peptidoglycan catabolic process"/>
    <property type="evidence" value="ECO:0007669"/>
    <property type="project" value="InterPro"/>
</dbReference>
<dbReference type="AlphaFoldDB" id="A0A845L020"/>
<organism evidence="4 5">
    <name type="scientific">Heliomicrobium undosum</name>
    <dbReference type="NCBI Taxonomy" id="121734"/>
    <lineage>
        <taxon>Bacteria</taxon>
        <taxon>Bacillati</taxon>
        <taxon>Bacillota</taxon>
        <taxon>Clostridia</taxon>
        <taxon>Eubacteriales</taxon>
        <taxon>Heliobacteriaceae</taxon>
        <taxon>Heliomicrobium</taxon>
    </lineage>
</organism>
<evidence type="ECO:0000313" key="4">
    <source>
        <dbReference type="EMBL" id="MZP29802.1"/>
    </source>
</evidence>
<evidence type="ECO:0000256" key="1">
    <source>
        <dbReference type="ARBA" id="ARBA00010646"/>
    </source>
</evidence>
<dbReference type="Proteomes" id="UP000463470">
    <property type="component" value="Unassembled WGS sequence"/>
</dbReference>
<protein>
    <submittedName>
        <fullName evidence="4">N-acetylmuramoyl-L-alanine amidase</fullName>
    </submittedName>
</protein>
<dbReference type="GO" id="GO:0003796">
    <property type="term" value="F:lysozyme activity"/>
    <property type="evidence" value="ECO:0007669"/>
    <property type="project" value="InterPro"/>
</dbReference>
<dbReference type="InterPro" id="IPR017853">
    <property type="entry name" value="GH"/>
</dbReference>
<keyword evidence="3" id="KW-0326">Glycosidase</keyword>
<dbReference type="PROSITE" id="PS51904">
    <property type="entry name" value="GLYCOSYL_HYDROL_F25_2"/>
    <property type="match status" value="1"/>
</dbReference>
<dbReference type="SUPFAM" id="SSF51445">
    <property type="entry name" value="(Trans)glycosidases"/>
    <property type="match status" value="1"/>
</dbReference>
<keyword evidence="2" id="KW-0378">Hydrolase</keyword>
<evidence type="ECO:0000256" key="2">
    <source>
        <dbReference type="ARBA" id="ARBA00022801"/>
    </source>
</evidence>
<name>A0A845L020_9FIRM</name>
<accession>A0A845L020</accession>